<evidence type="ECO:0000256" key="1">
    <source>
        <dbReference type="SAM" id="Phobius"/>
    </source>
</evidence>
<keyword evidence="1" id="KW-0472">Membrane</keyword>
<dbReference type="Pfam" id="PF04307">
    <property type="entry name" value="YdjM"/>
    <property type="match status" value="1"/>
</dbReference>
<keyword evidence="1" id="KW-1133">Transmembrane helix</keyword>
<dbReference type="AlphaFoldDB" id="A0A6C2TW75"/>
<keyword evidence="1" id="KW-0812">Transmembrane</keyword>
<evidence type="ECO:0000313" key="2">
    <source>
        <dbReference type="EMBL" id="VGO11925.1"/>
    </source>
</evidence>
<keyword evidence="3" id="KW-1185">Reference proteome</keyword>
<dbReference type="InterPro" id="IPR007404">
    <property type="entry name" value="YdjM-like"/>
</dbReference>
<name>A0A6C2TW75_PONDE</name>
<dbReference type="Proteomes" id="UP000366872">
    <property type="component" value="Unassembled WGS sequence"/>
</dbReference>
<organism evidence="2 3">
    <name type="scientific">Pontiella desulfatans</name>
    <dbReference type="NCBI Taxonomy" id="2750659"/>
    <lineage>
        <taxon>Bacteria</taxon>
        <taxon>Pseudomonadati</taxon>
        <taxon>Kiritimatiellota</taxon>
        <taxon>Kiritimatiellia</taxon>
        <taxon>Kiritimatiellales</taxon>
        <taxon>Pontiellaceae</taxon>
        <taxon>Pontiella</taxon>
    </lineage>
</organism>
<dbReference type="EMBL" id="CAAHFG010000001">
    <property type="protein sequence ID" value="VGO11925.1"/>
    <property type="molecule type" value="Genomic_DNA"/>
</dbReference>
<feature type="transmembrane region" description="Helical" evidence="1">
    <location>
        <begin position="292"/>
        <end position="311"/>
    </location>
</feature>
<feature type="transmembrane region" description="Helical" evidence="1">
    <location>
        <begin position="32"/>
        <end position="50"/>
    </location>
</feature>
<evidence type="ECO:0008006" key="4">
    <source>
        <dbReference type="Google" id="ProtNLM"/>
    </source>
</evidence>
<sequence>MKGISHFISGVAVASCFPWAVAAALEKNPAYFILGAAFGILPDTIDFKFYRFFYRYHQSITPDPRRPDPQAIADRIAEAVSASLDQKGMFRLKINTLRLSADQWRQFRIRFDPQRQGVEVELGPVVTTGQLPVPGSFPEADAAKGWARLAAPIEETYEAVTTVDIFDGPAFGFEQDADGRVNIHFLPWHRSWTHSLVLGAALAAPMAAWLGWRAGIVAFCAYAIHILEDQLGFMGSNLFAPFTKRRLKGLHWMRSGDALPNFATVWFCCMLVFWNCYRIIPDPTYHFGFIRLMLYGFVAPLGLYGLLHFLLNRKSLAREPIDSANEWGEGF</sequence>
<reference evidence="2 3" key="1">
    <citation type="submission" date="2019-04" db="EMBL/GenBank/DDBJ databases">
        <authorList>
            <person name="Van Vliet M D."/>
        </authorList>
    </citation>
    <scope>NUCLEOTIDE SEQUENCE [LARGE SCALE GENOMIC DNA]</scope>
    <source>
        <strain evidence="2 3">F1</strain>
    </source>
</reference>
<gene>
    <name evidence="2" type="ORF">PDESU_00473</name>
</gene>
<feature type="transmembrane region" description="Helical" evidence="1">
    <location>
        <begin position="261"/>
        <end position="280"/>
    </location>
</feature>
<evidence type="ECO:0000313" key="3">
    <source>
        <dbReference type="Proteomes" id="UP000366872"/>
    </source>
</evidence>
<protein>
    <recommendedName>
        <fullName evidence="4">Metal-dependent hydrolase</fullName>
    </recommendedName>
</protein>
<dbReference type="PROSITE" id="PS51257">
    <property type="entry name" value="PROKAR_LIPOPROTEIN"/>
    <property type="match status" value="1"/>
</dbReference>
<proteinExistence type="predicted"/>
<dbReference type="RefSeq" id="WP_136077635.1">
    <property type="nucleotide sequence ID" value="NZ_CAAHFG010000001.1"/>
</dbReference>
<accession>A0A6C2TW75</accession>